<accession>A0A7E4UQI0</accession>
<dbReference type="GO" id="GO:0006396">
    <property type="term" value="P:RNA processing"/>
    <property type="evidence" value="ECO:0007669"/>
    <property type="project" value="InterPro"/>
</dbReference>
<dbReference type="GO" id="GO:0006382">
    <property type="term" value="P:adenosine to inosine editing"/>
    <property type="evidence" value="ECO:0007669"/>
    <property type="project" value="TreeGrafter"/>
</dbReference>
<dbReference type="GO" id="GO:0003725">
    <property type="term" value="F:double-stranded RNA binding"/>
    <property type="evidence" value="ECO:0007669"/>
    <property type="project" value="TreeGrafter"/>
</dbReference>
<dbReference type="PANTHER" id="PTHR10910:SF62">
    <property type="entry name" value="AT07585P-RELATED"/>
    <property type="match status" value="1"/>
</dbReference>
<sequence>MTVVPKTPPPPHPIGLDAQKFQERMEQLKPIAMEALAANRLPTEDVPLSEKTVNLIEKGPGVLYLLSQFATSTGEPICNYYTYPASETIPTPYFTVMEYDGALFFSPLNPNKRKSQTAVAGKLLDFLVLSGKADVLFNNNVETPLVETFDEANQPGPNETSTDYSFLKEYIYERIQANELVDPVFSDAFAKLTMVSHTVQILRLHCDLAKTEFPTIYTYTLPGHVNKFIGALILDKKPILGAVSRSKQLAKTNVASAAINHLLNEGSLLIPPRFKRKMDTVHTDATPVKQAKFEPPPYLRSGDGTLIVTPTTVSLLNGDKGAVSLLQEYCAKHKLEMPEYVMSTVNTGGKTPMYNASGKLQDIVVTSDPCIGKRQAKAAAATLLIDALVQKGVISDTDVPMAEPEEQVYGHGHVKAEPETIGETLHDSESLFELVQHIVYEAVYQAKAATPEVSYASPHIAGIVLHDEITGAARLISWATGNVYNGNINPDGTILNDCYAEVLCRRGLRSFLLNELQHYIGSPENGSIFESQEGFASTVRLRPQYSFHLFLSDAPNGDAQLPSPRPVRESVFGGDLYVQQSSANGKGELTVRVPGIDIIEKQPAPLNVSMSSSDKLLRWNVLGLQGAVMSSFVDPIYLSSIIIDKQFDSLQLPRALYARFMGESRLAPPYRLNKPIIAVADAEIQNPLERNGVPENGYPFSLNWNIVDNNIEIIEPSSGLNVVDGSHSRLSRAAYHARLVETLRPTIPLKIQHPYSQLKLDAKIYGEVLGFFKHTLRNCNYGTWTGHSEVSASFFGYLASSTSKGQPINMDFASDDVQIGKF</sequence>
<reference evidence="3" key="2">
    <citation type="submission" date="2020-10" db="UniProtKB">
        <authorList>
            <consortium name="WormBaseParasite"/>
        </authorList>
    </citation>
    <scope>IDENTIFICATION</scope>
</reference>
<dbReference type="Pfam" id="PF02137">
    <property type="entry name" value="A_deamin"/>
    <property type="match status" value="1"/>
</dbReference>
<dbReference type="Proteomes" id="UP000492821">
    <property type="component" value="Unassembled WGS sequence"/>
</dbReference>
<dbReference type="GO" id="GO:0003726">
    <property type="term" value="F:double-stranded RNA adenosine deaminase activity"/>
    <property type="evidence" value="ECO:0007669"/>
    <property type="project" value="TreeGrafter"/>
</dbReference>
<dbReference type="Gene3D" id="3.30.160.20">
    <property type="match status" value="1"/>
</dbReference>
<dbReference type="SMART" id="SM00552">
    <property type="entry name" value="ADEAMc"/>
    <property type="match status" value="1"/>
</dbReference>
<dbReference type="InterPro" id="IPR002466">
    <property type="entry name" value="A_deamin"/>
</dbReference>
<dbReference type="Pfam" id="PF00035">
    <property type="entry name" value="dsrm"/>
    <property type="match status" value="1"/>
</dbReference>
<dbReference type="GO" id="GO:0008251">
    <property type="term" value="F:tRNA-specific adenosine deaminase activity"/>
    <property type="evidence" value="ECO:0007669"/>
    <property type="project" value="TreeGrafter"/>
</dbReference>
<dbReference type="PANTHER" id="PTHR10910">
    <property type="entry name" value="EUKARYOTE SPECIFIC DSRNA BINDING PROTEIN"/>
    <property type="match status" value="1"/>
</dbReference>
<reference evidence="2" key="1">
    <citation type="journal article" date="2013" name="Genetics">
        <title>The draft genome and transcriptome of Panagrellus redivivus are shaped by the harsh demands of a free-living lifestyle.</title>
        <authorList>
            <person name="Srinivasan J."/>
            <person name="Dillman A.R."/>
            <person name="Macchietto M.G."/>
            <person name="Heikkinen L."/>
            <person name="Lakso M."/>
            <person name="Fracchia K.M."/>
            <person name="Antoshechkin I."/>
            <person name="Mortazavi A."/>
            <person name="Wong G."/>
            <person name="Sternberg P.W."/>
        </authorList>
    </citation>
    <scope>NUCLEOTIDE SEQUENCE [LARGE SCALE GENOMIC DNA]</scope>
    <source>
        <strain evidence="2">MT8872</strain>
    </source>
</reference>
<name>A0A7E4UQI0_PANRE</name>
<organism evidence="2 3">
    <name type="scientific">Panagrellus redivivus</name>
    <name type="common">Microworm</name>
    <dbReference type="NCBI Taxonomy" id="6233"/>
    <lineage>
        <taxon>Eukaryota</taxon>
        <taxon>Metazoa</taxon>
        <taxon>Ecdysozoa</taxon>
        <taxon>Nematoda</taxon>
        <taxon>Chromadorea</taxon>
        <taxon>Rhabditida</taxon>
        <taxon>Tylenchina</taxon>
        <taxon>Panagrolaimomorpha</taxon>
        <taxon>Panagrolaimoidea</taxon>
        <taxon>Panagrolaimidae</taxon>
        <taxon>Panagrellus</taxon>
    </lineage>
</organism>
<evidence type="ECO:0000259" key="1">
    <source>
        <dbReference type="PROSITE" id="PS50141"/>
    </source>
</evidence>
<evidence type="ECO:0000313" key="2">
    <source>
        <dbReference type="Proteomes" id="UP000492821"/>
    </source>
</evidence>
<dbReference type="InterPro" id="IPR014720">
    <property type="entry name" value="dsRBD_dom"/>
</dbReference>
<dbReference type="GO" id="GO:0005730">
    <property type="term" value="C:nucleolus"/>
    <property type="evidence" value="ECO:0007669"/>
    <property type="project" value="TreeGrafter"/>
</dbReference>
<dbReference type="AlphaFoldDB" id="A0A7E4UQI0"/>
<dbReference type="GO" id="GO:0005737">
    <property type="term" value="C:cytoplasm"/>
    <property type="evidence" value="ECO:0007669"/>
    <property type="project" value="TreeGrafter"/>
</dbReference>
<dbReference type="PROSITE" id="PS50141">
    <property type="entry name" value="A_DEAMIN_EDITASE"/>
    <property type="match status" value="1"/>
</dbReference>
<dbReference type="WBParaSite" id="Pan_g11608.t1">
    <property type="protein sequence ID" value="Pan_g11608.t1"/>
    <property type="gene ID" value="Pan_g11608"/>
</dbReference>
<feature type="domain" description="A to I editase" evidence="1">
    <location>
        <begin position="468"/>
        <end position="794"/>
    </location>
</feature>
<keyword evidence="2" id="KW-1185">Reference proteome</keyword>
<evidence type="ECO:0000313" key="3">
    <source>
        <dbReference type="WBParaSite" id="Pan_g11608.t1"/>
    </source>
</evidence>
<protein>
    <submittedName>
        <fullName evidence="3">A to I editase domain-containing protein</fullName>
    </submittedName>
</protein>
<proteinExistence type="predicted"/>
<dbReference type="SUPFAM" id="SSF54768">
    <property type="entry name" value="dsRNA-binding domain-like"/>
    <property type="match status" value="2"/>
</dbReference>